<dbReference type="InterPro" id="IPR009080">
    <property type="entry name" value="tRNAsynth_Ia_anticodon-bd"/>
</dbReference>
<evidence type="ECO:0000256" key="3">
    <source>
        <dbReference type="ARBA" id="ARBA00022840"/>
    </source>
</evidence>
<dbReference type="Proteomes" id="UP000230097">
    <property type="component" value="Unassembled WGS sequence"/>
</dbReference>
<sequence length="96" mass="11374">MDTKITPELKEEGTIREIIRQIQEMRKTLSLKPKDKIFTQCFSEVLSGVLEKNRENIIREGKIKEFQIKKKAKEIFDVEKEIKVDNQSLWLAIKKI</sequence>
<proteinExistence type="predicted"/>
<dbReference type="EMBL" id="PFTC01000042">
    <property type="protein sequence ID" value="PJB98513.1"/>
    <property type="molecule type" value="Genomic_DNA"/>
</dbReference>
<evidence type="ECO:0000313" key="4">
    <source>
        <dbReference type="EMBL" id="PJB98513.1"/>
    </source>
</evidence>
<comment type="caution">
    <text evidence="4">The sequence shown here is derived from an EMBL/GenBank/DDBJ whole genome shotgun (WGS) entry which is preliminary data.</text>
</comment>
<keyword evidence="1" id="KW-0436">Ligase</keyword>
<organism evidence="4 5">
    <name type="scientific">Candidatus Nealsonbacteria bacterium CG_4_9_14_0_8_um_filter_36_17</name>
    <dbReference type="NCBI Taxonomy" id="1974693"/>
    <lineage>
        <taxon>Bacteria</taxon>
        <taxon>Candidatus Nealsoniibacteriota</taxon>
    </lineage>
</organism>
<evidence type="ECO:0000256" key="2">
    <source>
        <dbReference type="ARBA" id="ARBA00022741"/>
    </source>
</evidence>
<name>A0A2M8DLB8_9BACT</name>
<keyword evidence="2" id="KW-0547">Nucleotide-binding</keyword>
<dbReference type="GO" id="GO:0005524">
    <property type="term" value="F:ATP binding"/>
    <property type="evidence" value="ECO:0007669"/>
    <property type="project" value="UniProtKB-KW"/>
</dbReference>
<evidence type="ECO:0000256" key="1">
    <source>
        <dbReference type="ARBA" id="ARBA00022598"/>
    </source>
</evidence>
<dbReference type="SUPFAM" id="SSF47323">
    <property type="entry name" value="Anticodon-binding domain of a subclass of class I aminoacyl-tRNA synthetases"/>
    <property type="match status" value="1"/>
</dbReference>
<gene>
    <name evidence="4" type="ORF">CO078_01790</name>
</gene>
<evidence type="ECO:0000313" key="5">
    <source>
        <dbReference type="Proteomes" id="UP000230097"/>
    </source>
</evidence>
<accession>A0A2M8DLB8</accession>
<dbReference type="AlphaFoldDB" id="A0A2M8DLB8"/>
<dbReference type="GO" id="GO:0006418">
    <property type="term" value="P:tRNA aminoacylation for protein translation"/>
    <property type="evidence" value="ECO:0007669"/>
    <property type="project" value="InterPro"/>
</dbReference>
<reference evidence="5" key="1">
    <citation type="submission" date="2017-09" db="EMBL/GenBank/DDBJ databases">
        <title>Depth-based differentiation of microbial function through sediment-hosted aquifers and enrichment of novel symbionts in the deep terrestrial subsurface.</title>
        <authorList>
            <person name="Probst A.J."/>
            <person name="Ladd B."/>
            <person name="Jarett J.K."/>
            <person name="Geller-Mcgrath D.E."/>
            <person name="Sieber C.M.K."/>
            <person name="Emerson J.B."/>
            <person name="Anantharaman K."/>
            <person name="Thomas B.C."/>
            <person name="Malmstrom R."/>
            <person name="Stieglmeier M."/>
            <person name="Klingl A."/>
            <person name="Woyke T."/>
            <person name="Ryan C.M."/>
            <person name="Banfield J.F."/>
        </authorList>
    </citation>
    <scope>NUCLEOTIDE SEQUENCE [LARGE SCALE GENOMIC DNA]</scope>
</reference>
<keyword evidence="3" id="KW-0067">ATP-binding</keyword>
<protein>
    <submittedName>
        <fullName evidence="4">Uncharacterized protein</fullName>
    </submittedName>
</protein>
<dbReference type="Pfam" id="PF19302">
    <property type="entry name" value="DUF5915"/>
    <property type="match status" value="1"/>
</dbReference>
<dbReference type="GO" id="GO:0004812">
    <property type="term" value="F:aminoacyl-tRNA ligase activity"/>
    <property type="evidence" value="ECO:0007669"/>
    <property type="project" value="InterPro"/>
</dbReference>